<feature type="domain" description="Peptidoglycan binding" evidence="2">
    <location>
        <begin position="118"/>
        <end position="182"/>
    </location>
</feature>
<dbReference type="RefSeq" id="WP_115025484.1">
    <property type="nucleotide sequence ID" value="NZ_UGHZ01000001.1"/>
</dbReference>
<evidence type="ECO:0000313" key="5">
    <source>
        <dbReference type="EMBL" id="STP13826.1"/>
    </source>
</evidence>
<reference evidence="5 6" key="1">
    <citation type="submission" date="2018-06" db="EMBL/GenBank/DDBJ databases">
        <authorList>
            <consortium name="Pathogen Informatics"/>
            <person name="Doyle S."/>
        </authorList>
    </citation>
    <scope>NUCLEOTIDE SEQUENCE [LARGE SCALE GENOMIC DNA]</scope>
    <source>
        <strain evidence="5 6">NCTC12221</strain>
    </source>
</reference>
<dbReference type="Pfam" id="PF09374">
    <property type="entry name" value="PG_binding_3"/>
    <property type="match status" value="1"/>
</dbReference>
<dbReference type="Proteomes" id="UP000255335">
    <property type="component" value="Unassembled WGS sequence"/>
</dbReference>
<dbReference type="SUPFAM" id="SSF53955">
    <property type="entry name" value="Lysozyme-like"/>
    <property type="match status" value="1"/>
</dbReference>
<evidence type="ECO:0000313" key="4">
    <source>
        <dbReference type="EMBL" id="STP13809.1"/>
    </source>
</evidence>
<dbReference type="InterPro" id="IPR023346">
    <property type="entry name" value="Lysozyme-like_dom_sf"/>
</dbReference>
<accession>A0A377JWI7</accession>
<sequence>MANFETAHKVTADCEGGYVNDPKDAGGETIFGIARNMWKDLPLWKIVDDYKQMVGDLSQKAERKQLEKLCLGNAEFVSQKNAFYKSQFWDKLKGDEIESQAVAGNVYDFAVNAGVKQAVKTLQRALGIADDGIFGNGTLSATNNAESAKLNNDYCVGRENFYKDLVKRKPQNEKFLNGWLGRVKRFYV</sequence>
<evidence type="ECO:0000313" key="3">
    <source>
        <dbReference type="EMBL" id="STP08621.1"/>
    </source>
</evidence>
<dbReference type="EMBL" id="UGHZ01000006">
    <property type="protein sequence ID" value="STP13826.1"/>
    <property type="molecule type" value="Genomic_DNA"/>
</dbReference>
<dbReference type="AlphaFoldDB" id="A0A377JWI7"/>
<dbReference type="EMBL" id="UGHZ01000006">
    <property type="protein sequence ID" value="STP13809.1"/>
    <property type="molecule type" value="Genomic_DNA"/>
</dbReference>
<evidence type="ECO:0000259" key="2">
    <source>
        <dbReference type="Pfam" id="PF09374"/>
    </source>
</evidence>
<evidence type="ECO:0000313" key="6">
    <source>
        <dbReference type="Proteomes" id="UP000255335"/>
    </source>
</evidence>
<organism evidence="5 6">
    <name type="scientific">Helicobacter cinaedi</name>
    <dbReference type="NCBI Taxonomy" id="213"/>
    <lineage>
        <taxon>Bacteria</taxon>
        <taxon>Pseudomonadati</taxon>
        <taxon>Campylobacterota</taxon>
        <taxon>Epsilonproteobacteria</taxon>
        <taxon>Campylobacterales</taxon>
        <taxon>Helicobacteraceae</taxon>
        <taxon>Helicobacter</taxon>
    </lineage>
</organism>
<proteinExistence type="predicted"/>
<dbReference type="Gene3D" id="1.20.141.10">
    <property type="entry name" value="Chitosanase, subunit A, domain 1"/>
    <property type="match status" value="1"/>
</dbReference>
<name>A0A377JWI7_9HELI</name>
<dbReference type="InterPro" id="IPR008565">
    <property type="entry name" value="TtsA-like_GH18_dom"/>
</dbReference>
<protein>
    <submittedName>
        <fullName evidence="5">Predicted Peptidoglycan domain</fullName>
    </submittedName>
</protein>
<dbReference type="InterPro" id="IPR018537">
    <property type="entry name" value="Peptidoglycan-bd_3"/>
</dbReference>
<dbReference type="EMBL" id="UGHZ01000001">
    <property type="protein sequence ID" value="STP08621.1"/>
    <property type="molecule type" value="Genomic_DNA"/>
</dbReference>
<gene>
    <name evidence="3" type="ORF">NCTC12221_00033</name>
    <name evidence="4" type="ORF">NCTC12221_01887</name>
    <name evidence="5" type="ORF">NCTC12221_01904</name>
</gene>
<feature type="domain" description="TtsA-like Glycoside hydrolase family 108" evidence="1">
    <location>
        <begin position="11"/>
        <end position="114"/>
    </location>
</feature>
<evidence type="ECO:0000259" key="1">
    <source>
        <dbReference type="Pfam" id="PF05838"/>
    </source>
</evidence>
<dbReference type="Pfam" id="PF05838">
    <property type="entry name" value="Glyco_hydro_108"/>
    <property type="match status" value="1"/>
</dbReference>